<accession>A0A1V4K9R3</accession>
<evidence type="ECO:0000313" key="2">
    <source>
        <dbReference type="Proteomes" id="UP000190648"/>
    </source>
</evidence>
<dbReference type="EMBL" id="LSYS01004200">
    <property type="protein sequence ID" value="OPJ80637.1"/>
    <property type="molecule type" value="Genomic_DNA"/>
</dbReference>
<proteinExistence type="predicted"/>
<name>A0A1V4K9R3_PATFA</name>
<organism evidence="1 2">
    <name type="scientific">Patagioenas fasciata monilis</name>
    <dbReference type="NCBI Taxonomy" id="372326"/>
    <lineage>
        <taxon>Eukaryota</taxon>
        <taxon>Metazoa</taxon>
        <taxon>Chordata</taxon>
        <taxon>Craniata</taxon>
        <taxon>Vertebrata</taxon>
        <taxon>Euteleostomi</taxon>
        <taxon>Archelosauria</taxon>
        <taxon>Archosauria</taxon>
        <taxon>Dinosauria</taxon>
        <taxon>Saurischia</taxon>
        <taxon>Theropoda</taxon>
        <taxon>Coelurosauria</taxon>
        <taxon>Aves</taxon>
        <taxon>Neognathae</taxon>
        <taxon>Neoaves</taxon>
        <taxon>Columbimorphae</taxon>
        <taxon>Columbiformes</taxon>
        <taxon>Columbidae</taxon>
        <taxon>Patagioenas</taxon>
    </lineage>
</organism>
<protein>
    <submittedName>
        <fullName evidence="1">Uncharacterized protein</fullName>
    </submittedName>
</protein>
<evidence type="ECO:0000313" key="1">
    <source>
        <dbReference type="EMBL" id="OPJ80637.1"/>
    </source>
</evidence>
<reference evidence="1 2" key="1">
    <citation type="submission" date="2016-02" db="EMBL/GenBank/DDBJ databases">
        <title>Band-tailed pigeon sequencing and assembly.</title>
        <authorList>
            <person name="Soares A.E."/>
            <person name="Novak B.J."/>
            <person name="Rice E.S."/>
            <person name="O'Connell B."/>
            <person name="Chang D."/>
            <person name="Weber S."/>
            <person name="Shapiro B."/>
        </authorList>
    </citation>
    <scope>NUCLEOTIDE SEQUENCE [LARGE SCALE GENOMIC DNA]</scope>
    <source>
        <strain evidence="1">BTP2013</strain>
        <tissue evidence="1">Blood</tissue>
    </source>
</reference>
<sequence>MHVLGYTSKKAIISNAKGAHLGQGPLYTAGTYRFTDITDFKKRCIECAREMSGWVRAGVAGAEQGPCNLSGCRVSL</sequence>
<keyword evidence="2" id="KW-1185">Reference proteome</keyword>
<gene>
    <name evidence="1" type="ORF">AV530_010905</name>
</gene>
<dbReference type="Proteomes" id="UP000190648">
    <property type="component" value="Unassembled WGS sequence"/>
</dbReference>
<comment type="caution">
    <text evidence="1">The sequence shown here is derived from an EMBL/GenBank/DDBJ whole genome shotgun (WGS) entry which is preliminary data.</text>
</comment>
<dbReference type="AlphaFoldDB" id="A0A1V4K9R3"/>